<keyword evidence="2" id="KW-1185">Reference proteome</keyword>
<dbReference type="EMBL" id="JAYMYQ010000006">
    <property type="protein sequence ID" value="KAK7323233.1"/>
    <property type="molecule type" value="Genomic_DNA"/>
</dbReference>
<organism evidence="1 2">
    <name type="scientific">Canavalia gladiata</name>
    <name type="common">Sword bean</name>
    <name type="synonym">Dolichos gladiatus</name>
    <dbReference type="NCBI Taxonomy" id="3824"/>
    <lineage>
        <taxon>Eukaryota</taxon>
        <taxon>Viridiplantae</taxon>
        <taxon>Streptophyta</taxon>
        <taxon>Embryophyta</taxon>
        <taxon>Tracheophyta</taxon>
        <taxon>Spermatophyta</taxon>
        <taxon>Magnoliopsida</taxon>
        <taxon>eudicotyledons</taxon>
        <taxon>Gunneridae</taxon>
        <taxon>Pentapetalae</taxon>
        <taxon>rosids</taxon>
        <taxon>fabids</taxon>
        <taxon>Fabales</taxon>
        <taxon>Fabaceae</taxon>
        <taxon>Papilionoideae</taxon>
        <taxon>50 kb inversion clade</taxon>
        <taxon>NPAAA clade</taxon>
        <taxon>indigoferoid/millettioid clade</taxon>
        <taxon>Phaseoleae</taxon>
        <taxon>Canavalia</taxon>
    </lineage>
</organism>
<gene>
    <name evidence="1" type="ORF">VNO77_26698</name>
</gene>
<proteinExistence type="predicted"/>
<evidence type="ECO:0000313" key="1">
    <source>
        <dbReference type="EMBL" id="KAK7323233.1"/>
    </source>
</evidence>
<comment type="caution">
    <text evidence="1">The sequence shown here is derived from an EMBL/GenBank/DDBJ whole genome shotgun (WGS) entry which is preliminary data.</text>
</comment>
<evidence type="ECO:0000313" key="2">
    <source>
        <dbReference type="Proteomes" id="UP001367508"/>
    </source>
</evidence>
<sequence>MKGRTLFGICKEEFKNKALALSRSGNRRKSSRTQHLRRLTSKLTANSPGTIARFLYFLSVSSHDLPSDQSLGSTALG</sequence>
<name>A0AAN9KVU3_CANGL</name>
<reference evidence="1 2" key="1">
    <citation type="submission" date="2024-01" db="EMBL/GenBank/DDBJ databases">
        <title>The genomes of 5 underutilized Papilionoideae crops provide insights into root nodulation and disease resistanc.</title>
        <authorList>
            <person name="Jiang F."/>
        </authorList>
    </citation>
    <scope>NUCLEOTIDE SEQUENCE [LARGE SCALE GENOMIC DNA]</scope>
    <source>
        <strain evidence="1">LVBAO_FW01</strain>
        <tissue evidence="1">Leaves</tissue>
    </source>
</reference>
<dbReference type="Proteomes" id="UP001367508">
    <property type="component" value="Unassembled WGS sequence"/>
</dbReference>
<dbReference type="AlphaFoldDB" id="A0AAN9KVU3"/>
<protein>
    <submittedName>
        <fullName evidence="1">Uncharacterized protein</fullName>
    </submittedName>
</protein>
<accession>A0AAN9KVU3</accession>